<comment type="caution">
    <text evidence="3">The sequence shown here is derived from an EMBL/GenBank/DDBJ whole genome shotgun (WGS) entry which is preliminary data.</text>
</comment>
<dbReference type="PANTHER" id="PTHR10953:SF102">
    <property type="entry name" value="ADENYLYLTRANSFERASE AND SULFURTRANSFERASE MOCS3"/>
    <property type="match status" value="1"/>
</dbReference>
<keyword evidence="1" id="KW-0472">Membrane</keyword>
<dbReference type="InterPro" id="IPR000594">
    <property type="entry name" value="ThiF_NAD_FAD-bd"/>
</dbReference>
<keyword evidence="1" id="KW-0812">Transmembrane</keyword>
<reference evidence="3 4" key="1">
    <citation type="submission" date="2024-01" db="EMBL/GenBank/DDBJ databases">
        <authorList>
            <person name="Deng Y."/>
            <person name="Su J."/>
        </authorList>
    </citation>
    <scope>NUCLEOTIDE SEQUENCE [LARGE SCALE GENOMIC DNA]</scope>
    <source>
        <strain evidence="3 4">CPCC 100088</strain>
    </source>
</reference>
<dbReference type="Gene3D" id="3.40.250.10">
    <property type="entry name" value="Rhodanese-like domain"/>
    <property type="match status" value="1"/>
</dbReference>
<feature type="domain" description="THIF-type NAD/FAD binding fold" evidence="2">
    <location>
        <begin position="4"/>
        <end position="221"/>
    </location>
</feature>
<evidence type="ECO:0000259" key="2">
    <source>
        <dbReference type="Pfam" id="PF00899"/>
    </source>
</evidence>
<dbReference type="CDD" id="cd00158">
    <property type="entry name" value="RHOD"/>
    <property type="match status" value="1"/>
</dbReference>
<dbReference type="EMBL" id="JAYWLC010000005">
    <property type="protein sequence ID" value="MER5171841.1"/>
    <property type="molecule type" value="Genomic_DNA"/>
</dbReference>
<evidence type="ECO:0000313" key="4">
    <source>
        <dbReference type="Proteomes" id="UP001438953"/>
    </source>
</evidence>
<accession>A0ABV1SH38</accession>
<dbReference type="Proteomes" id="UP001438953">
    <property type="component" value="Unassembled WGS sequence"/>
</dbReference>
<dbReference type="PANTHER" id="PTHR10953">
    <property type="entry name" value="UBIQUITIN-ACTIVATING ENZYME E1"/>
    <property type="match status" value="1"/>
</dbReference>
<evidence type="ECO:0000313" key="3">
    <source>
        <dbReference type="EMBL" id="MER5171841.1"/>
    </source>
</evidence>
<organism evidence="3 4">
    <name type="scientific">Thioclava kandeliae</name>
    <dbReference type="NCBI Taxonomy" id="3070818"/>
    <lineage>
        <taxon>Bacteria</taxon>
        <taxon>Pseudomonadati</taxon>
        <taxon>Pseudomonadota</taxon>
        <taxon>Alphaproteobacteria</taxon>
        <taxon>Rhodobacterales</taxon>
        <taxon>Paracoccaceae</taxon>
        <taxon>Thioclava</taxon>
    </lineage>
</organism>
<dbReference type="InterPro" id="IPR036873">
    <property type="entry name" value="Rhodanese-like_dom_sf"/>
</dbReference>
<evidence type="ECO:0000256" key="1">
    <source>
        <dbReference type="SAM" id="Phobius"/>
    </source>
</evidence>
<dbReference type="RefSeq" id="WP_350936413.1">
    <property type="nucleotide sequence ID" value="NZ_JAYWLC010000005.1"/>
</dbReference>
<sequence length="340" mass="35895">MTRYARQSAILGAASDRLQKARVLVVGAGGLAAPVLQYLVGAGVGHIRLMDADRVSLSNLHRQTLFREGDLGALKVEAAARHMAALNGEVRIAPQAEALSPANVAQAVEGCDLVLDCADSFAVSYILSDQCLARRIPLISASVVESAGYVGGFCAGAPSLRAVFPDLPQRMGSCAEDGVLGPVVGIIGSLQAQMALAVLTGHGESPLGRVTSFDATHWRFGGFAFHSAPEPDFAPRFIAPEALSDADLVVDLRRPEEGPLAHPQAHRLQAADLPEMARQARHERLVLVCRSGQRAWAAAEAVRPYWQGEIVLVAMGARNGEEAYNNSRVAAGDMEVPGAI</sequence>
<keyword evidence="1" id="KW-1133">Transmembrane helix</keyword>
<protein>
    <submittedName>
        <fullName evidence="3">HesA/MoeB/ThiF family protein</fullName>
    </submittedName>
</protein>
<feature type="transmembrane region" description="Helical" evidence="1">
    <location>
        <begin position="21"/>
        <end position="40"/>
    </location>
</feature>
<gene>
    <name evidence="3" type="ORF">VSX56_08625</name>
</gene>
<dbReference type="Pfam" id="PF00899">
    <property type="entry name" value="ThiF"/>
    <property type="match status" value="1"/>
</dbReference>
<dbReference type="Gene3D" id="3.40.50.720">
    <property type="entry name" value="NAD(P)-binding Rossmann-like Domain"/>
    <property type="match status" value="1"/>
</dbReference>
<reference evidence="3 4" key="2">
    <citation type="submission" date="2024-06" db="EMBL/GenBank/DDBJ databases">
        <title>Thioclava kandeliae sp. nov. from a rhizosphere soil sample of Kandelia candel in a mangrove.</title>
        <authorList>
            <person name="Mu T."/>
        </authorList>
    </citation>
    <scope>NUCLEOTIDE SEQUENCE [LARGE SCALE GENOMIC DNA]</scope>
    <source>
        <strain evidence="3 4">CPCC 100088</strain>
    </source>
</reference>
<name>A0ABV1SH38_9RHOB</name>
<dbReference type="SUPFAM" id="SSF69572">
    <property type="entry name" value="Activating enzymes of the ubiquitin-like proteins"/>
    <property type="match status" value="1"/>
</dbReference>
<proteinExistence type="predicted"/>
<dbReference type="CDD" id="cd00757">
    <property type="entry name" value="ThiF_MoeB_HesA_family"/>
    <property type="match status" value="1"/>
</dbReference>
<keyword evidence="4" id="KW-1185">Reference proteome</keyword>
<dbReference type="InterPro" id="IPR035985">
    <property type="entry name" value="Ubiquitin-activating_enz"/>
</dbReference>
<dbReference type="InterPro" id="IPR045886">
    <property type="entry name" value="ThiF/MoeB/HesA"/>
</dbReference>